<dbReference type="EMBL" id="OIVN01000883">
    <property type="protein sequence ID" value="SPC86879.1"/>
    <property type="molecule type" value="Genomic_DNA"/>
</dbReference>
<proteinExistence type="predicted"/>
<dbReference type="AlphaFoldDB" id="A0A2N9FJ13"/>
<accession>A0A2N9FJ13</accession>
<sequence length="324" mass="35688">MEIGALLLLDNNDTSLSLKDIYAKVSEGSWELFEVYRHMKSLGYVIGRHGIAWSTKGVKSNYQSVSLQGSIQSSKVVDVESKDERSIIGLFNDMHINEARPVFDVYLPNSKFRKSSPGAPSFVLCLTRADLPSIADVQVLERLCGGIPLLLCHVEYGRIGRLEPPSSPLSSTTLRLSSLSSVWSYMGEICWTLWVARAANGLSLFCRCLAFPVGDETFPGCGCAVGIGFGSYSRPSFFHSPTFGVDYSKLFIWKSPYHTRIKWKIRFNLTVVCLARSKVTNLLLFLTLAAVVALEFSGILVTFCAVFCCCCSCCCCVGVDVELS</sequence>
<keyword evidence="1" id="KW-0812">Transmembrane</keyword>
<dbReference type="GO" id="GO:0000214">
    <property type="term" value="C:tRNA-intron endonuclease complex"/>
    <property type="evidence" value="ECO:0007669"/>
    <property type="project" value="TreeGrafter"/>
</dbReference>
<protein>
    <recommendedName>
        <fullName evidence="3">tRNA-splicing endonuclease subunit Sen54 N-terminal domain-containing protein</fullName>
    </recommendedName>
</protein>
<evidence type="ECO:0000256" key="1">
    <source>
        <dbReference type="SAM" id="Phobius"/>
    </source>
</evidence>
<dbReference type="PANTHER" id="PTHR21027:SF1">
    <property type="entry name" value="TRNA-SPLICING ENDONUCLEASE SUBUNIT SEN54"/>
    <property type="match status" value="1"/>
</dbReference>
<dbReference type="GO" id="GO:0000379">
    <property type="term" value="P:tRNA-type intron splice site recognition and cleavage"/>
    <property type="evidence" value="ECO:0007669"/>
    <property type="project" value="TreeGrafter"/>
</dbReference>
<keyword evidence="1" id="KW-1133">Transmembrane helix</keyword>
<reference evidence="2" key="1">
    <citation type="submission" date="2018-02" db="EMBL/GenBank/DDBJ databases">
        <authorList>
            <person name="Cohen D.B."/>
            <person name="Kent A.D."/>
        </authorList>
    </citation>
    <scope>NUCLEOTIDE SEQUENCE</scope>
</reference>
<keyword evidence="1" id="KW-0472">Membrane</keyword>
<dbReference type="InterPro" id="IPR024337">
    <property type="entry name" value="tRNA_splic_suSen54"/>
</dbReference>
<evidence type="ECO:0000313" key="2">
    <source>
        <dbReference type="EMBL" id="SPC86879.1"/>
    </source>
</evidence>
<evidence type="ECO:0008006" key="3">
    <source>
        <dbReference type="Google" id="ProtNLM"/>
    </source>
</evidence>
<gene>
    <name evidence="2" type="ORF">FSB_LOCUS14761</name>
</gene>
<dbReference type="PANTHER" id="PTHR21027">
    <property type="entry name" value="TRNA-SPLICING ENDONUCLEASE SUBUNIT SEN54"/>
    <property type="match status" value="1"/>
</dbReference>
<name>A0A2N9FJ13_FAGSY</name>
<feature type="transmembrane region" description="Helical" evidence="1">
    <location>
        <begin position="282"/>
        <end position="303"/>
    </location>
</feature>
<organism evidence="2">
    <name type="scientific">Fagus sylvatica</name>
    <name type="common">Beechnut</name>
    <dbReference type="NCBI Taxonomy" id="28930"/>
    <lineage>
        <taxon>Eukaryota</taxon>
        <taxon>Viridiplantae</taxon>
        <taxon>Streptophyta</taxon>
        <taxon>Embryophyta</taxon>
        <taxon>Tracheophyta</taxon>
        <taxon>Spermatophyta</taxon>
        <taxon>Magnoliopsida</taxon>
        <taxon>eudicotyledons</taxon>
        <taxon>Gunneridae</taxon>
        <taxon>Pentapetalae</taxon>
        <taxon>rosids</taxon>
        <taxon>fabids</taxon>
        <taxon>Fagales</taxon>
        <taxon>Fagaceae</taxon>
        <taxon>Fagus</taxon>
    </lineage>
</organism>